<protein>
    <submittedName>
        <fullName evidence="1">Uncharacterized protein</fullName>
    </submittedName>
</protein>
<dbReference type="EMBL" id="BMAV01005850">
    <property type="protein sequence ID" value="GFY47241.1"/>
    <property type="molecule type" value="Genomic_DNA"/>
</dbReference>
<gene>
    <name evidence="1" type="ORF">TNIN_1311</name>
</gene>
<sequence>MREGVSRKESSATSASDSELLRFPFYAKCCFLRGLPVGGITHSFCTPPGYVQPPSPSTIVVGVVVVDDTLECEDQRSFGFCIRGDASITYSKNKYSCFFLYAAKIGNKWRPLAESY</sequence>
<reference evidence="1" key="1">
    <citation type="submission" date="2020-08" db="EMBL/GenBank/DDBJ databases">
        <title>Multicomponent nature underlies the extraordinary mechanical properties of spider dragline silk.</title>
        <authorList>
            <person name="Kono N."/>
            <person name="Nakamura H."/>
            <person name="Mori M."/>
            <person name="Yoshida Y."/>
            <person name="Ohtoshi R."/>
            <person name="Malay A.D."/>
            <person name="Moran D.A.P."/>
            <person name="Tomita M."/>
            <person name="Numata K."/>
            <person name="Arakawa K."/>
        </authorList>
    </citation>
    <scope>NUCLEOTIDE SEQUENCE</scope>
</reference>
<evidence type="ECO:0000313" key="2">
    <source>
        <dbReference type="Proteomes" id="UP000886998"/>
    </source>
</evidence>
<dbReference type="AlphaFoldDB" id="A0A8X6X6S5"/>
<organism evidence="1 2">
    <name type="scientific">Trichonephila inaurata madagascariensis</name>
    <dbReference type="NCBI Taxonomy" id="2747483"/>
    <lineage>
        <taxon>Eukaryota</taxon>
        <taxon>Metazoa</taxon>
        <taxon>Ecdysozoa</taxon>
        <taxon>Arthropoda</taxon>
        <taxon>Chelicerata</taxon>
        <taxon>Arachnida</taxon>
        <taxon>Araneae</taxon>
        <taxon>Araneomorphae</taxon>
        <taxon>Entelegynae</taxon>
        <taxon>Araneoidea</taxon>
        <taxon>Nephilidae</taxon>
        <taxon>Trichonephila</taxon>
        <taxon>Trichonephila inaurata</taxon>
    </lineage>
</organism>
<dbReference type="Proteomes" id="UP000886998">
    <property type="component" value="Unassembled WGS sequence"/>
</dbReference>
<name>A0A8X6X6S5_9ARAC</name>
<proteinExistence type="predicted"/>
<comment type="caution">
    <text evidence="1">The sequence shown here is derived from an EMBL/GenBank/DDBJ whole genome shotgun (WGS) entry which is preliminary data.</text>
</comment>
<accession>A0A8X6X6S5</accession>
<evidence type="ECO:0000313" key="1">
    <source>
        <dbReference type="EMBL" id="GFY47241.1"/>
    </source>
</evidence>
<keyword evidence="2" id="KW-1185">Reference proteome</keyword>